<evidence type="ECO:0000256" key="5">
    <source>
        <dbReference type="ARBA" id="ARBA00023136"/>
    </source>
</evidence>
<feature type="transmembrane region" description="Helical" evidence="6">
    <location>
        <begin position="173"/>
        <end position="193"/>
    </location>
</feature>
<evidence type="ECO:0000256" key="2">
    <source>
        <dbReference type="ARBA" id="ARBA00022475"/>
    </source>
</evidence>
<keyword evidence="4 6" id="KW-1133">Transmembrane helix</keyword>
<keyword evidence="5 6" id="KW-0472">Membrane</keyword>
<evidence type="ECO:0000313" key="7">
    <source>
        <dbReference type="EMBL" id="MBB5514490.1"/>
    </source>
</evidence>
<dbReference type="PANTHER" id="PTHR30086:SF20">
    <property type="entry name" value="ARGININE EXPORTER PROTEIN ARGO-RELATED"/>
    <property type="match status" value="1"/>
</dbReference>
<dbReference type="PANTHER" id="PTHR30086">
    <property type="entry name" value="ARGININE EXPORTER PROTEIN ARGO"/>
    <property type="match status" value="1"/>
</dbReference>
<protein>
    <submittedName>
        <fullName evidence="7">Threonine/homoserine/homoserine lactone efflux protein</fullName>
    </submittedName>
</protein>
<dbReference type="InterPro" id="IPR001123">
    <property type="entry name" value="LeuE-type"/>
</dbReference>
<evidence type="ECO:0000256" key="3">
    <source>
        <dbReference type="ARBA" id="ARBA00022692"/>
    </source>
</evidence>
<comment type="subcellular location">
    <subcellularLocation>
        <location evidence="1">Cell membrane</location>
        <topology evidence="1">Multi-pass membrane protein</topology>
    </subcellularLocation>
</comment>
<organism evidence="7 8">
    <name type="scientific">Rubricella aquisinus</name>
    <dbReference type="NCBI Taxonomy" id="2028108"/>
    <lineage>
        <taxon>Bacteria</taxon>
        <taxon>Pseudomonadati</taxon>
        <taxon>Pseudomonadota</taxon>
        <taxon>Alphaproteobacteria</taxon>
        <taxon>Rhodobacterales</taxon>
        <taxon>Paracoccaceae</taxon>
        <taxon>Rubricella</taxon>
    </lineage>
</organism>
<dbReference type="GO" id="GO:0015171">
    <property type="term" value="F:amino acid transmembrane transporter activity"/>
    <property type="evidence" value="ECO:0007669"/>
    <property type="project" value="TreeGrafter"/>
</dbReference>
<proteinExistence type="predicted"/>
<dbReference type="Pfam" id="PF01810">
    <property type="entry name" value="LysE"/>
    <property type="match status" value="1"/>
</dbReference>
<reference evidence="7 8" key="1">
    <citation type="submission" date="2020-08" db="EMBL/GenBank/DDBJ databases">
        <title>Genomic Encyclopedia of Type Strains, Phase IV (KMG-IV): sequencing the most valuable type-strain genomes for metagenomic binning, comparative biology and taxonomic classification.</title>
        <authorList>
            <person name="Goeker M."/>
        </authorList>
    </citation>
    <scope>NUCLEOTIDE SEQUENCE [LARGE SCALE GENOMIC DNA]</scope>
    <source>
        <strain evidence="7 8">DSM 103377</strain>
    </source>
</reference>
<comment type="caution">
    <text evidence="7">The sequence shown here is derived from an EMBL/GenBank/DDBJ whole genome shotgun (WGS) entry which is preliminary data.</text>
</comment>
<feature type="transmembrane region" description="Helical" evidence="6">
    <location>
        <begin position="41"/>
        <end position="65"/>
    </location>
</feature>
<name>A0A840WTG2_9RHOB</name>
<feature type="transmembrane region" description="Helical" evidence="6">
    <location>
        <begin position="6"/>
        <end position="29"/>
    </location>
</feature>
<evidence type="ECO:0000256" key="4">
    <source>
        <dbReference type="ARBA" id="ARBA00022989"/>
    </source>
</evidence>
<evidence type="ECO:0000256" key="6">
    <source>
        <dbReference type="SAM" id="Phobius"/>
    </source>
</evidence>
<gene>
    <name evidence="7" type="ORF">FHS89_000488</name>
</gene>
<keyword evidence="8" id="KW-1185">Reference proteome</keyword>
<dbReference type="RefSeq" id="WP_184008098.1">
    <property type="nucleotide sequence ID" value="NZ_JACIJS010000001.1"/>
</dbReference>
<dbReference type="AlphaFoldDB" id="A0A840WTG2"/>
<keyword evidence="2" id="KW-1003">Cell membrane</keyword>
<sequence>MILTLELLLFVFAGLFSPGPNVILLTASGARFGFRPTVPHVLGVAVGVGVTAGLTGLGLGALLQAMPVLKLVLQVIAAGWILWLAYKLFRSTRTKRQEAGDKPFTFIEAVLFQWVNPKVWAVAFAASAFVADQGPIGAGAALAVAFAGINLCVCLFWSSAGHLLGRLLADERLWRIFMTVMASLMACSAALIFL</sequence>
<feature type="transmembrane region" description="Helical" evidence="6">
    <location>
        <begin position="136"/>
        <end position="161"/>
    </location>
</feature>
<feature type="transmembrane region" description="Helical" evidence="6">
    <location>
        <begin position="71"/>
        <end position="89"/>
    </location>
</feature>
<dbReference type="Proteomes" id="UP000553766">
    <property type="component" value="Unassembled WGS sequence"/>
</dbReference>
<dbReference type="GO" id="GO:0005886">
    <property type="term" value="C:plasma membrane"/>
    <property type="evidence" value="ECO:0007669"/>
    <property type="project" value="UniProtKB-SubCell"/>
</dbReference>
<evidence type="ECO:0000256" key="1">
    <source>
        <dbReference type="ARBA" id="ARBA00004651"/>
    </source>
</evidence>
<accession>A0A840WTG2</accession>
<dbReference type="EMBL" id="JACIJS010000001">
    <property type="protein sequence ID" value="MBB5514490.1"/>
    <property type="molecule type" value="Genomic_DNA"/>
</dbReference>
<keyword evidence="3 6" id="KW-0812">Transmembrane</keyword>
<evidence type="ECO:0000313" key="8">
    <source>
        <dbReference type="Proteomes" id="UP000553766"/>
    </source>
</evidence>
<dbReference type="GO" id="GO:0033228">
    <property type="term" value="P:cysteine export across plasma membrane"/>
    <property type="evidence" value="ECO:0007669"/>
    <property type="project" value="TreeGrafter"/>
</dbReference>